<protein>
    <submittedName>
        <fullName evidence="4">Endonuclease/reverse transcriptase</fullName>
    </submittedName>
</protein>
<dbReference type="PROSITE" id="PS50879">
    <property type="entry name" value="RNASE_H_1"/>
    <property type="match status" value="1"/>
</dbReference>
<dbReference type="Pfam" id="PF00078">
    <property type="entry name" value="RVT_1"/>
    <property type="match status" value="1"/>
</dbReference>
<dbReference type="Pfam" id="PF14529">
    <property type="entry name" value="Exo_endo_phos_2"/>
    <property type="match status" value="1"/>
</dbReference>
<dbReference type="GO" id="GO:0003964">
    <property type="term" value="F:RNA-directed DNA polymerase activity"/>
    <property type="evidence" value="ECO:0007669"/>
    <property type="project" value="UniProtKB-KW"/>
</dbReference>
<dbReference type="eggNOG" id="KOG1075">
    <property type="taxonomic scope" value="Eukaryota"/>
</dbReference>
<dbReference type="InterPro" id="IPR005135">
    <property type="entry name" value="Endo/exonuclease/phosphatase"/>
</dbReference>
<name>N1JDX8_BLUG1</name>
<gene>
    <name evidence="4" type="ORF">BGHDH14_bgh06796</name>
</gene>
<sequence>MEGLNQSQAVDSIPFYNPALSDWDTPGSSQQHDMEIDPINYDDLIEYDDPVDDPFLEPVPAGLMQDTLTKSVKSLTARAKEAETLFGGISALIDKHSSAPNYATLPAKQAEAFKSLCNDLAKVTARHFDAYLCDKPVTATNDAAPPSRNAPKTAQTYANAASRASNKQFAGRHTPTPQTTAKARLQPKPTRTDDRLFVRIPEGNTLRDHSAYAIQSHLKAKLGNEGQILTNVQSTKTGFALCPKDGDSENLMEKIKSVSFFGDAPVEKATPWTSYRIKNVPRTYGALEHINEEWKYCLKPVTAEALMDSLATAAGAVPVAIAASRDNDANPTSSSTTWIVRFPESHQRLPRTLFLFGCRTQTRILPKRQMAVQCTRCWLWHNTRTCASNLRCRLCGSSRHSEKDHANQCGATGQHICPNRCIHCHGPHPADDVSCDLRPKPSGPPKTKNQVTAIRQINADARLRKQAEAGCIKATANLKTMHTAAATPAEISQTQPVSQRPSTIVLTPLRRRKQNNCPLKIASANVGRGTQDHDDYARRITKRHPSFETFSPIDDWTSSRPRVMSYVRENACLCSEQGYTASSSDMLLLRIISSSGKSISIINVYNAPAGPTSNSVLDSLYSLTLPFEGNLLISGDFNLHHTRWQPSWTRSPSPGAEKFTEWADKNNLSLLSPADMATHDRGNVLDLVLGSSPLVQKTKCTLAPHLDTTSDHATLLTFVDWEGYTEPIRRLRFDTLDKDLFLRLLSTNIDGISPIPLASTREALDRCAIELTEAIRTAYTGAARRSLGHGKGNPWWDISCKQARQRYKKEYRDTIARAKKAYFTNKIAAASTGKDIFALTKWHKSTGNFRSTPLKDPRSPDRPPATSLPEKREILLGNLLTNLAEVGDIPLDTPTVAKRSISFPPLCQDEVQYSILRAGNTAPGVDEISTAILRIAWPLIGEHIFSLFKSCLTLGHHPVCFRQAVLIMLQKPNKADLSSPRSYRPIALLSALGKGLERLIARRIAWIATRNTILTTQQFGALPGRSAVDLTTCLTHDVERALSEGRTASMLTLDVKGAFDAVLPGRLVRRMREQGWPEFLVKWVASFATNRSVQIRLDGELGPLQSINCGLPQGSPASPILFMLYISPLFKLGNVSRRFGYADDVAILETQKSLHDNCISLKMALKEVLEWGIKEGITFDPAKAELQHFSRKRADKNPGNTPSVKHGNFSVSEKTNRPYTRWLGVYFDKTLSSKWHVRILANKALVVANALRSLGNTLSGAPPKLLRQAVTACVLPIAYYGAETWWPGLTRAISPTRTVSNLVKGHLSLLQKVVRTSARAILPVYRTIPASALYREAGISPPEIALDSKLRQASLRIHRLDPRHPLRRRNIWILSQQRRVSRLSRWALSFPPTEYLDPLVNPPWLAKESWFSRTRRVTAASHQLPEGIPSQDLVIYSDGSRLESASGPRVGGGFVIFQAGHMICQKRIPLSPSLEIFDAEAAAALSAVETAIDLTSTRFANNLWVLLDNLDVARQLLSTPICSSQDVFNKFAFKAQEWPGRTRLPHTIPGEVRVHWIPSHSGLLGNVLADKAAKDALAMPYPSPSPLTIASAKVWVKDISIKAHKAYWAKHAPQSYQDLEIGYPVGCPAELSLPRHHTAHIYAARSGHGDFAAYHNRFNHNPAHNTCSCNKLKSPAHFLNCRLITSSPLKPPRGCQT</sequence>
<evidence type="ECO:0000259" key="2">
    <source>
        <dbReference type="PROSITE" id="PS50878"/>
    </source>
</evidence>
<dbReference type="PROSITE" id="PS50878">
    <property type="entry name" value="RT_POL"/>
    <property type="match status" value="1"/>
</dbReference>
<dbReference type="Gene3D" id="3.30.420.10">
    <property type="entry name" value="Ribonuclease H-like superfamily/Ribonuclease H"/>
    <property type="match status" value="1"/>
</dbReference>
<dbReference type="PANTHER" id="PTHR33481">
    <property type="entry name" value="REVERSE TRANSCRIPTASE"/>
    <property type="match status" value="1"/>
</dbReference>
<keyword evidence="4" id="KW-0808">Transferase</keyword>
<evidence type="ECO:0000313" key="4">
    <source>
        <dbReference type="EMBL" id="CCU81433.1"/>
    </source>
</evidence>
<dbReference type="HOGENOM" id="CLU_000680_23_0_1"/>
<dbReference type="SUPFAM" id="SSF56219">
    <property type="entry name" value="DNase I-like"/>
    <property type="match status" value="1"/>
</dbReference>
<dbReference type="EMBL" id="CAUH01005057">
    <property type="protein sequence ID" value="CCU81433.1"/>
    <property type="molecule type" value="Genomic_DNA"/>
</dbReference>
<dbReference type="SUPFAM" id="SSF56672">
    <property type="entry name" value="DNA/RNA polymerases"/>
    <property type="match status" value="1"/>
</dbReference>
<keyword evidence="4" id="KW-0695">RNA-directed DNA polymerase</keyword>
<dbReference type="InterPro" id="IPR012337">
    <property type="entry name" value="RNaseH-like_sf"/>
</dbReference>
<evidence type="ECO:0000259" key="3">
    <source>
        <dbReference type="PROSITE" id="PS50879"/>
    </source>
</evidence>
<dbReference type="InterPro" id="IPR002156">
    <property type="entry name" value="RNaseH_domain"/>
</dbReference>
<dbReference type="OrthoDB" id="3561817at2759"/>
<dbReference type="InterPro" id="IPR036691">
    <property type="entry name" value="Endo/exonu/phosph_ase_sf"/>
</dbReference>
<keyword evidence="5" id="KW-1185">Reference proteome</keyword>
<accession>N1JDX8</accession>
<dbReference type="SUPFAM" id="SSF53098">
    <property type="entry name" value="Ribonuclease H-like"/>
    <property type="match status" value="1"/>
</dbReference>
<feature type="non-terminal residue" evidence="4">
    <location>
        <position position="1697"/>
    </location>
</feature>
<keyword evidence="4" id="KW-0548">Nucleotidyltransferase</keyword>
<comment type="caution">
    <text evidence="4">The sequence shown here is derived from an EMBL/GenBank/DDBJ whole genome shotgun (WGS) entry which is preliminary data.</text>
</comment>
<organism evidence="4 5">
    <name type="scientific">Blumeria graminis f. sp. hordei (strain DH14)</name>
    <name type="common">Barley powdery mildew</name>
    <name type="synonym">Oidium monilioides f. sp. hordei</name>
    <dbReference type="NCBI Taxonomy" id="546991"/>
    <lineage>
        <taxon>Eukaryota</taxon>
        <taxon>Fungi</taxon>
        <taxon>Dikarya</taxon>
        <taxon>Ascomycota</taxon>
        <taxon>Pezizomycotina</taxon>
        <taxon>Leotiomycetes</taxon>
        <taxon>Erysiphales</taxon>
        <taxon>Erysiphaceae</taxon>
        <taxon>Blumeria</taxon>
        <taxon>Blumeria hordei</taxon>
    </lineage>
</organism>
<keyword evidence="4" id="KW-0378">Hydrolase</keyword>
<evidence type="ECO:0000256" key="1">
    <source>
        <dbReference type="SAM" id="MobiDB-lite"/>
    </source>
</evidence>
<keyword evidence="4" id="KW-0540">Nuclease</keyword>
<feature type="region of interest" description="Disordered" evidence="1">
    <location>
        <begin position="848"/>
        <end position="868"/>
    </location>
</feature>
<proteinExistence type="predicted"/>
<keyword evidence="4" id="KW-0255">Endonuclease</keyword>
<dbReference type="PANTHER" id="PTHR33481:SF1">
    <property type="entry name" value="ENDONUCLEASE_EXONUCLEASE_PHOSPHATASE DOMAIN-CONTAINING PROTEIN-RELATED"/>
    <property type="match status" value="1"/>
</dbReference>
<feature type="domain" description="RNase H type-1" evidence="3">
    <location>
        <begin position="1429"/>
        <end position="1578"/>
    </location>
</feature>
<evidence type="ECO:0000313" key="5">
    <source>
        <dbReference type="Proteomes" id="UP000015441"/>
    </source>
</evidence>
<feature type="region of interest" description="Disordered" evidence="1">
    <location>
        <begin position="159"/>
        <end position="192"/>
    </location>
</feature>
<dbReference type="Gene3D" id="3.60.10.10">
    <property type="entry name" value="Endonuclease/exonuclease/phosphatase"/>
    <property type="match status" value="1"/>
</dbReference>
<feature type="domain" description="Reverse transcriptase" evidence="2">
    <location>
        <begin position="950"/>
        <end position="1227"/>
    </location>
</feature>
<dbReference type="GO" id="GO:0004523">
    <property type="term" value="F:RNA-DNA hybrid ribonuclease activity"/>
    <property type="evidence" value="ECO:0007669"/>
    <property type="project" value="InterPro"/>
</dbReference>
<dbReference type="InterPro" id="IPR043502">
    <property type="entry name" value="DNA/RNA_pol_sf"/>
</dbReference>
<dbReference type="CDD" id="cd09276">
    <property type="entry name" value="Rnase_HI_RT_non_LTR"/>
    <property type="match status" value="1"/>
</dbReference>
<reference evidence="4 5" key="1">
    <citation type="journal article" date="2010" name="Science">
        <title>Genome expansion and gene loss in powdery mildew fungi reveal tradeoffs in extreme parasitism.</title>
        <authorList>
            <person name="Spanu P.D."/>
            <person name="Abbott J.C."/>
            <person name="Amselem J."/>
            <person name="Burgis T.A."/>
            <person name="Soanes D.M."/>
            <person name="Stueber K."/>
            <person name="Ver Loren van Themaat E."/>
            <person name="Brown J.K.M."/>
            <person name="Butcher S.A."/>
            <person name="Gurr S.J."/>
            <person name="Lebrun M.-H."/>
            <person name="Ridout C.J."/>
            <person name="Schulze-Lefert P."/>
            <person name="Talbot N.J."/>
            <person name="Ahmadinejad N."/>
            <person name="Ametz C."/>
            <person name="Barton G.R."/>
            <person name="Benjdia M."/>
            <person name="Bidzinski P."/>
            <person name="Bindschedler L.V."/>
            <person name="Both M."/>
            <person name="Brewer M.T."/>
            <person name="Cadle-Davidson L."/>
            <person name="Cadle-Davidson M.M."/>
            <person name="Collemare J."/>
            <person name="Cramer R."/>
            <person name="Frenkel O."/>
            <person name="Godfrey D."/>
            <person name="Harriman J."/>
            <person name="Hoede C."/>
            <person name="King B.C."/>
            <person name="Klages S."/>
            <person name="Kleemann J."/>
            <person name="Knoll D."/>
            <person name="Koti P.S."/>
            <person name="Kreplak J."/>
            <person name="Lopez-Ruiz F.J."/>
            <person name="Lu X."/>
            <person name="Maekawa T."/>
            <person name="Mahanil S."/>
            <person name="Micali C."/>
            <person name="Milgroom M.G."/>
            <person name="Montana G."/>
            <person name="Noir S."/>
            <person name="O'Connell R.J."/>
            <person name="Oberhaensli S."/>
            <person name="Parlange F."/>
            <person name="Pedersen C."/>
            <person name="Quesneville H."/>
            <person name="Reinhardt R."/>
            <person name="Rott M."/>
            <person name="Sacristan S."/>
            <person name="Schmidt S.M."/>
            <person name="Schoen M."/>
            <person name="Skamnioti P."/>
            <person name="Sommer H."/>
            <person name="Stephens A."/>
            <person name="Takahara H."/>
            <person name="Thordal-Christensen H."/>
            <person name="Vigouroux M."/>
            <person name="Wessling R."/>
            <person name="Wicker T."/>
            <person name="Panstruga R."/>
        </authorList>
    </citation>
    <scope>NUCLEOTIDE SEQUENCE [LARGE SCALE GENOMIC DNA]</scope>
    <source>
        <strain evidence="4">DH14</strain>
    </source>
</reference>
<dbReference type="Proteomes" id="UP000015441">
    <property type="component" value="Unassembled WGS sequence"/>
</dbReference>
<dbReference type="GO" id="GO:0003676">
    <property type="term" value="F:nucleic acid binding"/>
    <property type="evidence" value="ECO:0007669"/>
    <property type="project" value="InterPro"/>
</dbReference>
<dbReference type="InterPro" id="IPR000477">
    <property type="entry name" value="RT_dom"/>
</dbReference>
<dbReference type="CDD" id="cd01650">
    <property type="entry name" value="RT_nLTR_like"/>
    <property type="match status" value="1"/>
</dbReference>
<feature type="compositionally biased region" description="Polar residues" evidence="1">
    <location>
        <begin position="159"/>
        <end position="168"/>
    </location>
</feature>
<dbReference type="InParanoid" id="N1JDX8"/>
<dbReference type="InterPro" id="IPR036397">
    <property type="entry name" value="RNaseH_sf"/>
</dbReference>